<dbReference type="RefSeq" id="WP_119351740.1">
    <property type="nucleotide sequence ID" value="NZ_QWET01000022.1"/>
</dbReference>
<gene>
    <name evidence="1" type="ORF">D1164_20325</name>
</gene>
<evidence type="ECO:0000313" key="2">
    <source>
        <dbReference type="Proteomes" id="UP000266441"/>
    </source>
</evidence>
<dbReference type="Pfam" id="PF11185">
    <property type="entry name" value="DUF2971"/>
    <property type="match status" value="1"/>
</dbReference>
<dbReference type="EMBL" id="QWET01000022">
    <property type="protein sequence ID" value="RIH63335.1"/>
    <property type="molecule type" value="Genomic_DNA"/>
</dbReference>
<dbReference type="InterPro" id="IPR021352">
    <property type="entry name" value="DUF2971"/>
</dbReference>
<evidence type="ECO:0000313" key="1">
    <source>
        <dbReference type="EMBL" id="RIH63335.1"/>
    </source>
</evidence>
<accession>A0A399CTW8</accession>
<keyword evidence="2" id="KW-1185">Reference proteome</keyword>
<proteinExistence type="predicted"/>
<dbReference type="AlphaFoldDB" id="A0A399CTW8"/>
<dbReference type="Proteomes" id="UP000266441">
    <property type="component" value="Unassembled WGS sequence"/>
</dbReference>
<sequence>MDEQSIYISNKERSNQRIHKSVISNDNIINKIEYSEQTQCPQTLLKFYSLSDYNIDALINNYLFAANPLDFNDPFDCPVQVWDKKIFSQQTMFEIFNPLFKELWKTDDNENKEQFFSIFFGFIGIICLNKPKFENQDLMWGYYSSQKGFTVSFNSNELIKSWNLPFAIEYLDKSQLDKFSIESMNEKDLNIELFSRILRWTTQKDEKWKKENEWRFIFMDCPIDPLTFLPKIEERKKFYNMEAIKEIYLGFKFFEKQFSVFQNLNQFVYITTEKNRLQNKLLTFLSFPQKIKVKHMCMKNDEIQLFPRECRIWKRDDERFKIEYLE</sequence>
<organism evidence="1 2">
    <name type="scientific">Mariniphaga sediminis</name>
    <dbReference type="NCBI Taxonomy" id="1628158"/>
    <lineage>
        <taxon>Bacteria</taxon>
        <taxon>Pseudomonadati</taxon>
        <taxon>Bacteroidota</taxon>
        <taxon>Bacteroidia</taxon>
        <taxon>Marinilabiliales</taxon>
        <taxon>Prolixibacteraceae</taxon>
        <taxon>Mariniphaga</taxon>
    </lineage>
</organism>
<comment type="caution">
    <text evidence="1">The sequence shown here is derived from an EMBL/GenBank/DDBJ whole genome shotgun (WGS) entry which is preliminary data.</text>
</comment>
<protein>
    <submittedName>
        <fullName evidence="1">DUF2971 domain-containing protein</fullName>
    </submittedName>
</protein>
<dbReference type="OrthoDB" id="190848at2"/>
<name>A0A399CTW8_9BACT</name>
<reference evidence="1 2" key="1">
    <citation type="journal article" date="2015" name="Int. J. Syst. Evol. Microbiol.">
        <title>Mariniphaga sediminis sp. nov., isolated from coastal sediment.</title>
        <authorList>
            <person name="Wang F.Q."/>
            <person name="Shen Q.Y."/>
            <person name="Chen G.J."/>
            <person name="Du Z.J."/>
        </authorList>
    </citation>
    <scope>NUCLEOTIDE SEQUENCE [LARGE SCALE GENOMIC DNA]</scope>
    <source>
        <strain evidence="1 2">SY21</strain>
    </source>
</reference>